<feature type="coiled-coil region" evidence="1">
    <location>
        <begin position="498"/>
        <end position="596"/>
    </location>
</feature>
<name>A0A250FFU0_9FLAO</name>
<dbReference type="AlphaFoldDB" id="A0A250FFU0"/>
<evidence type="ECO:0000256" key="1">
    <source>
        <dbReference type="SAM" id="Coils"/>
    </source>
</evidence>
<evidence type="ECO:0000313" key="3">
    <source>
        <dbReference type="Proteomes" id="UP000217276"/>
    </source>
</evidence>
<dbReference type="KEGG" id="clk:CGC53_11145"/>
<organism evidence="2 3">
    <name type="scientific">Capnocytophaga leadbetteri</name>
    <dbReference type="NCBI Taxonomy" id="327575"/>
    <lineage>
        <taxon>Bacteria</taxon>
        <taxon>Pseudomonadati</taxon>
        <taxon>Bacteroidota</taxon>
        <taxon>Flavobacteriia</taxon>
        <taxon>Flavobacteriales</taxon>
        <taxon>Flavobacteriaceae</taxon>
        <taxon>Capnocytophaga</taxon>
    </lineage>
</organism>
<sequence length="605" mass="72631">MSEEKNTLPVEENGLEETSLVNYEAMSLSELTKELKKLLHTDKIQSIRRSVELIREEFDRKYEALVEEKRDEYLSEGGEPYEFEYENPVYKEFYTAFNEYREKRNQYHKELEKSYKENLEKRKEIIEELKNLINVEEHIGTTFKQFQQLQERWRKAGAVSNAEYEDLWNTYHHHVENFYDFIHLSKDLRDIDFKRNLEEKQKIIQRAEELVKDDVDALLASRELQVLHRVWKEEIGPVDKEHRESIWQRFSELTKQIHDKRQFYLKNLDKIYEENAKKKNDIIARIKAISEKEVTSHNTWKQLTKQVEELRQSFLNIGKVPLPQADEVWKAFNVALRSFNKKKNLFYKTLKKEQQDNLTKKMALVEIAKANQDSTDWENTTDLMKNIQKEWKEIGSVPLKNTEKIWKEFKKACDTYFSRYAEAIQATKNKATDALQQKKEFLDKLKEYQLGTDREKEIETLQQFVNQWNEIGNSSYSKKSIDLKFHKIIDALYKKLNFDKQEIEIIKYNNKLERLINDDNENSLNNEVLFVKRRIDEIKSEVLQLENNLAFFGKIDEKNPLVRDVVKNIHNQKENLKTWENKLRELKNLQKTQQAEDTASQEEKE</sequence>
<dbReference type="RefSeq" id="WP_095914818.1">
    <property type="nucleotide sequence ID" value="NZ_CAUUPF010000006.1"/>
</dbReference>
<feature type="coiled-coil region" evidence="1">
    <location>
        <begin position="97"/>
        <end position="136"/>
    </location>
</feature>
<dbReference type="EMBL" id="CP022384">
    <property type="protein sequence ID" value="ATA82856.1"/>
    <property type="molecule type" value="Genomic_DNA"/>
</dbReference>
<keyword evidence="1" id="KW-0175">Coiled coil</keyword>
<keyword evidence="3" id="KW-1185">Reference proteome</keyword>
<dbReference type="InterPro" id="IPR007139">
    <property type="entry name" value="DUF349"/>
</dbReference>
<accession>A0A250FFU0</accession>
<evidence type="ECO:0000313" key="2">
    <source>
        <dbReference type="EMBL" id="ATA82856.1"/>
    </source>
</evidence>
<protein>
    <submittedName>
        <fullName evidence="2">Chromosome segregation protein</fullName>
    </submittedName>
</protein>
<dbReference type="Pfam" id="PF03993">
    <property type="entry name" value="DUF349"/>
    <property type="match status" value="5"/>
</dbReference>
<reference evidence="3" key="1">
    <citation type="submission" date="2017-06" db="EMBL/GenBank/DDBJ databases">
        <title>Capnocytophaga spp. assemblies.</title>
        <authorList>
            <person name="Gulvik C.A."/>
        </authorList>
    </citation>
    <scope>NUCLEOTIDE SEQUENCE [LARGE SCALE GENOMIC DNA]</scope>
    <source>
        <strain evidence="3">H6253</strain>
    </source>
</reference>
<proteinExistence type="predicted"/>
<gene>
    <name evidence="2" type="ORF">CGC53_11145</name>
</gene>
<dbReference type="Proteomes" id="UP000217276">
    <property type="component" value="Chromosome"/>
</dbReference>